<dbReference type="GO" id="GO:0046872">
    <property type="term" value="F:metal ion binding"/>
    <property type="evidence" value="ECO:0007669"/>
    <property type="project" value="UniProtKB-KW"/>
</dbReference>
<evidence type="ECO:0000256" key="8">
    <source>
        <dbReference type="ARBA" id="ARBA00023002"/>
    </source>
</evidence>
<dbReference type="GO" id="GO:0030288">
    <property type="term" value="C:outer membrane-bounded periplasmic space"/>
    <property type="evidence" value="ECO:0007669"/>
    <property type="project" value="TreeGrafter"/>
</dbReference>
<keyword evidence="8" id="KW-0560">Oxidoreductase</keyword>
<evidence type="ECO:0000256" key="2">
    <source>
        <dbReference type="ARBA" id="ARBA00009288"/>
    </source>
</evidence>
<feature type="transmembrane region" description="Helical" evidence="11">
    <location>
        <begin position="12"/>
        <end position="35"/>
    </location>
</feature>
<evidence type="ECO:0000256" key="11">
    <source>
        <dbReference type="SAM" id="Phobius"/>
    </source>
</evidence>
<evidence type="ECO:0000313" key="13">
    <source>
        <dbReference type="Proteomes" id="UP000290218"/>
    </source>
</evidence>
<keyword evidence="11" id="KW-0812">Transmembrane</keyword>
<dbReference type="PANTHER" id="PTHR30633">
    <property type="entry name" value="CYTOCHROME C-552 RESPIRATORY NITRITE REDUCTASE"/>
    <property type="match status" value="1"/>
</dbReference>
<dbReference type="EC" id="1.7.2.2" evidence="3"/>
<dbReference type="GO" id="GO:0042279">
    <property type="term" value="F:nitrite reductase (cytochrome, ammonia-forming) activity"/>
    <property type="evidence" value="ECO:0007669"/>
    <property type="project" value="UniProtKB-EC"/>
</dbReference>
<dbReference type="Proteomes" id="UP000290218">
    <property type="component" value="Unassembled WGS sequence"/>
</dbReference>
<dbReference type="PIRSF" id="PIRSF000243">
    <property type="entry name" value="Cyt_c552"/>
    <property type="match status" value="1"/>
</dbReference>
<proteinExistence type="inferred from homology"/>
<keyword evidence="6" id="KW-0732">Signal</keyword>
<keyword evidence="11" id="KW-0472">Membrane</keyword>
<evidence type="ECO:0000256" key="4">
    <source>
        <dbReference type="ARBA" id="ARBA00022617"/>
    </source>
</evidence>
<evidence type="ECO:0000313" key="12">
    <source>
        <dbReference type="EMBL" id="RXK55188.1"/>
    </source>
</evidence>
<evidence type="ECO:0000256" key="5">
    <source>
        <dbReference type="ARBA" id="ARBA00022723"/>
    </source>
</evidence>
<dbReference type="CDD" id="cd00548">
    <property type="entry name" value="NrfA-like"/>
    <property type="match status" value="1"/>
</dbReference>
<keyword evidence="11" id="KW-1133">Transmembrane helix</keyword>
<comment type="caution">
    <text evidence="12">The sequence shown here is derived from an EMBL/GenBank/DDBJ whole genome shotgun (WGS) entry which is preliminary data.</text>
</comment>
<protein>
    <recommendedName>
        <fullName evidence="3">nitrite reductase (cytochrome; ammonia-forming)</fullName>
        <ecNumber evidence="3">1.7.2.2</ecNumber>
    </recommendedName>
</protein>
<dbReference type="InterPro" id="IPR003321">
    <property type="entry name" value="Cyt_c552"/>
</dbReference>
<keyword evidence="5" id="KW-0479">Metal-binding</keyword>
<dbReference type="RefSeq" id="WP_129046554.1">
    <property type="nucleotide sequence ID" value="NZ_SDHX01000001.1"/>
</dbReference>
<evidence type="ECO:0000256" key="6">
    <source>
        <dbReference type="ARBA" id="ARBA00022729"/>
    </source>
</evidence>
<evidence type="ECO:0000256" key="10">
    <source>
        <dbReference type="ARBA" id="ARBA00049131"/>
    </source>
</evidence>
<dbReference type="SUPFAM" id="SSF48695">
    <property type="entry name" value="Multiheme cytochromes"/>
    <property type="match status" value="1"/>
</dbReference>
<reference evidence="12 13" key="1">
    <citation type="submission" date="2019-01" db="EMBL/GenBank/DDBJ databases">
        <title>Lacunisphaera sp. strain TWA-58.</title>
        <authorList>
            <person name="Chen W.-M."/>
        </authorList>
    </citation>
    <scope>NUCLEOTIDE SEQUENCE [LARGE SCALE GENOMIC DNA]</scope>
    <source>
        <strain evidence="12 13">TWA-58</strain>
    </source>
</reference>
<dbReference type="Gene3D" id="1.20.140.10">
    <property type="entry name" value="Butyryl-CoA Dehydrogenase, subunit A, domain 3"/>
    <property type="match status" value="1"/>
</dbReference>
<dbReference type="PANTHER" id="PTHR30633:SF0">
    <property type="entry name" value="CYTOCHROME C-552"/>
    <property type="match status" value="1"/>
</dbReference>
<evidence type="ECO:0000256" key="7">
    <source>
        <dbReference type="ARBA" id="ARBA00022837"/>
    </source>
</evidence>
<comment type="catalytic activity">
    <reaction evidence="10">
        <text>6 Fe(III)-[cytochrome c] + NH4(+) + 2 H2O = 6 Fe(II)-[cytochrome c] + nitrite + 8 H(+)</text>
        <dbReference type="Rhea" id="RHEA:13089"/>
        <dbReference type="Rhea" id="RHEA-COMP:10350"/>
        <dbReference type="Rhea" id="RHEA-COMP:14399"/>
        <dbReference type="ChEBI" id="CHEBI:15377"/>
        <dbReference type="ChEBI" id="CHEBI:15378"/>
        <dbReference type="ChEBI" id="CHEBI:16301"/>
        <dbReference type="ChEBI" id="CHEBI:28938"/>
        <dbReference type="ChEBI" id="CHEBI:29033"/>
        <dbReference type="ChEBI" id="CHEBI:29034"/>
        <dbReference type="EC" id="1.7.2.2"/>
    </reaction>
</comment>
<dbReference type="OrthoDB" id="9780421at2"/>
<sequence length="488" mass="54671">MKTTPDSRQHGLATWALIAILAATAGATFLTLMLYQNIVARKAEATKDVFRVVEVSDETVDPAIWGKNYPRQYDSYRRTVDTERTNHGGSEAFQHLDKDPVWRRLFAGYAFAVDYREERGHAYMLIDQRETERVKNFKQPGACLQCHASAVDTYRKEGIKAGIPAGKEHWEEQIQKGFEVVCAMPYSEATKLVEHPVSCIDCHDAETMNLRVNRPGFLNGIRALANSDYPTPHLPSIERWRKDGRKGRYEPNSDATRQEMRSMVCAQCHVEYYFKGDKKLVTYPWDKGLKVEQIETYYNEVGHTDFKNKESGAPILKAQHPEFEMWSQGIHARSGVACADCHMPYVREGAIKVSNHHVRSPLLNVAQACQSCHRIPEQEIKARALLVQDRNAALLTRGEAAVVGLLDAIALAQKAGATDDQLKTARDLHRKAQWRLDFVAAENSMGFHAPQEAARILAEAIDYARQGEIAVAKETRPAGGGAVAGALK</sequence>
<dbReference type="Pfam" id="PF02335">
    <property type="entry name" value="Cytochrom_C552"/>
    <property type="match status" value="1"/>
</dbReference>
<dbReference type="InterPro" id="IPR036280">
    <property type="entry name" value="Multihaem_cyt_sf"/>
</dbReference>
<dbReference type="Gene3D" id="1.10.1130.10">
    <property type="entry name" value="Flavocytochrome C3, Chain A"/>
    <property type="match status" value="1"/>
</dbReference>
<keyword evidence="9" id="KW-0408">Iron</keyword>
<keyword evidence="7" id="KW-0106">Calcium</keyword>
<organism evidence="12 13">
    <name type="scientific">Oleiharenicola lentus</name>
    <dbReference type="NCBI Taxonomy" id="2508720"/>
    <lineage>
        <taxon>Bacteria</taxon>
        <taxon>Pseudomonadati</taxon>
        <taxon>Verrucomicrobiota</taxon>
        <taxon>Opitutia</taxon>
        <taxon>Opitutales</taxon>
        <taxon>Opitutaceae</taxon>
        <taxon>Oleiharenicola</taxon>
    </lineage>
</organism>
<comment type="similarity">
    <text evidence="2">Belongs to the cytochrome c-552 family.</text>
</comment>
<dbReference type="AlphaFoldDB" id="A0A4Q1C8G6"/>
<dbReference type="EMBL" id="SDHX01000001">
    <property type="protein sequence ID" value="RXK55188.1"/>
    <property type="molecule type" value="Genomic_DNA"/>
</dbReference>
<evidence type="ECO:0000256" key="3">
    <source>
        <dbReference type="ARBA" id="ARBA00011887"/>
    </source>
</evidence>
<comment type="subcellular location">
    <subcellularLocation>
        <location evidence="1">Cell envelope</location>
    </subcellularLocation>
</comment>
<keyword evidence="13" id="KW-1185">Reference proteome</keyword>
<gene>
    <name evidence="12" type="ORF">ESB00_04625</name>
</gene>
<accession>A0A4Q1C8G6</accession>
<dbReference type="GO" id="GO:0020037">
    <property type="term" value="F:heme binding"/>
    <property type="evidence" value="ECO:0007669"/>
    <property type="project" value="TreeGrafter"/>
</dbReference>
<dbReference type="GO" id="GO:0019645">
    <property type="term" value="P:anaerobic electron transport chain"/>
    <property type="evidence" value="ECO:0007669"/>
    <property type="project" value="TreeGrafter"/>
</dbReference>
<evidence type="ECO:0000256" key="1">
    <source>
        <dbReference type="ARBA" id="ARBA00004196"/>
    </source>
</evidence>
<name>A0A4Q1C8G6_9BACT</name>
<keyword evidence="4" id="KW-0349">Heme</keyword>
<evidence type="ECO:0000256" key="9">
    <source>
        <dbReference type="ARBA" id="ARBA00023004"/>
    </source>
</evidence>